<keyword evidence="3" id="KW-1185">Reference proteome</keyword>
<dbReference type="Pfam" id="PF04127">
    <property type="entry name" value="DFP"/>
    <property type="match status" value="2"/>
</dbReference>
<protein>
    <submittedName>
        <fullName evidence="2">Phosphopantothenate--cysteine ligase</fullName>
        <ecNumber evidence="2">6.3.2.5</ecNumber>
    </submittedName>
</protein>
<dbReference type="RefSeq" id="WP_369947889.1">
    <property type="nucleotide sequence ID" value="NZ_JBCLSH010000005.1"/>
</dbReference>
<accession>A0ABV4D307</accession>
<reference evidence="2 3" key="1">
    <citation type="submission" date="2024-03" db="EMBL/GenBank/DDBJ databases">
        <title>Mouse gut bacterial collection (mGBC) of GemPharmatech.</title>
        <authorList>
            <person name="He Y."/>
            <person name="Dong L."/>
            <person name="Wu D."/>
            <person name="Gao X."/>
            <person name="Lin Z."/>
        </authorList>
    </citation>
    <scope>NUCLEOTIDE SEQUENCE [LARGE SCALE GENOMIC DNA]</scope>
    <source>
        <strain evidence="2 3">61-15</strain>
    </source>
</reference>
<proteinExistence type="predicted"/>
<keyword evidence="2" id="KW-0436">Ligase</keyword>
<name>A0ABV4D307_9LACT</name>
<comment type="caution">
    <text evidence="2">The sequence shown here is derived from an EMBL/GenBank/DDBJ whole genome shotgun (WGS) entry which is preliminary data.</text>
</comment>
<dbReference type="InterPro" id="IPR035929">
    <property type="entry name" value="CoaB-like_sf"/>
</dbReference>
<organism evidence="2 3">
    <name type="scientific">Lactococcus ileimucosae</name>
    <dbReference type="NCBI Taxonomy" id="2941329"/>
    <lineage>
        <taxon>Bacteria</taxon>
        <taxon>Bacillati</taxon>
        <taxon>Bacillota</taxon>
        <taxon>Bacilli</taxon>
        <taxon>Lactobacillales</taxon>
        <taxon>Streptococcaceae</taxon>
        <taxon>Lactococcus</taxon>
    </lineage>
</organism>
<sequence length="232" mass="25726">MKILITAGGTTEPIDTVRGITNFATGSLGKLTAEEFLGHGHHVILLAGRFAQLPSARENLTVIQIGDTQDLLDKVEKYLPLVDVVVHSMAVSDYRPVYMAGVDDLPQPLTKEQLIHFRPEVQKKISSSSEYQMMLLEKTPKVISFIKKWKPEVLLFGFKLLSGVSEEYLLEVAQSKRKETSADFILANDLANIQGEDHLAFLVSNSADITRLTTQSQIAQTIVKKSEEAHHG</sequence>
<gene>
    <name evidence="2" type="ORF">AALA52_02445</name>
</gene>
<feature type="domain" description="DNA/pantothenate metabolism flavoprotein C-terminal" evidence="1">
    <location>
        <begin position="2"/>
        <end position="98"/>
    </location>
</feature>
<dbReference type="NCBIfam" id="TIGR02114">
    <property type="entry name" value="coaB_strep"/>
    <property type="match status" value="1"/>
</dbReference>
<dbReference type="Proteomes" id="UP001565283">
    <property type="component" value="Unassembled WGS sequence"/>
</dbReference>
<dbReference type="Gene3D" id="3.40.50.10300">
    <property type="entry name" value="CoaB-like"/>
    <property type="match status" value="1"/>
</dbReference>
<evidence type="ECO:0000259" key="1">
    <source>
        <dbReference type="Pfam" id="PF04127"/>
    </source>
</evidence>
<dbReference type="InterPro" id="IPR011848">
    <property type="entry name" value="CoaB_strep"/>
</dbReference>
<dbReference type="InterPro" id="IPR007085">
    <property type="entry name" value="DNA/pantothenate-metab_flavo_C"/>
</dbReference>
<evidence type="ECO:0000313" key="2">
    <source>
        <dbReference type="EMBL" id="MEY8443108.1"/>
    </source>
</evidence>
<dbReference type="SUPFAM" id="SSF102645">
    <property type="entry name" value="CoaB-like"/>
    <property type="match status" value="1"/>
</dbReference>
<dbReference type="GO" id="GO:0004632">
    <property type="term" value="F:phosphopantothenate--cysteine ligase activity"/>
    <property type="evidence" value="ECO:0007669"/>
    <property type="project" value="UniProtKB-EC"/>
</dbReference>
<dbReference type="EMBL" id="JBCLSH010000005">
    <property type="protein sequence ID" value="MEY8443108.1"/>
    <property type="molecule type" value="Genomic_DNA"/>
</dbReference>
<dbReference type="EC" id="6.3.2.5" evidence="2"/>
<feature type="domain" description="DNA/pantothenate metabolism flavoprotein C-terminal" evidence="1">
    <location>
        <begin position="121"/>
        <end position="225"/>
    </location>
</feature>
<dbReference type="NCBIfam" id="NF005231">
    <property type="entry name" value="PRK06732.1"/>
    <property type="match status" value="1"/>
</dbReference>
<evidence type="ECO:0000313" key="3">
    <source>
        <dbReference type="Proteomes" id="UP001565283"/>
    </source>
</evidence>